<evidence type="ECO:0000259" key="1">
    <source>
        <dbReference type="Pfam" id="PF01323"/>
    </source>
</evidence>
<dbReference type="Pfam" id="PF01323">
    <property type="entry name" value="DSBA"/>
    <property type="match status" value="1"/>
</dbReference>
<dbReference type="AlphaFoldDB" id="A0A1I2E6F0"/>
<name>A0A1I2E6F0_9BACI</name>
<proteinExistence type="predicted"/>
<dbReference type="GO" id="GO:0016491">
    <property type="term" value="F:oxidoreductase activity"/>
    <property type="evidence" value="ECO:0007669"/>
    <property type="project" value="InterPro"/>
</dbReference>
<accession>A0A1I2E6F0</accession>
<dbReference type="InterPro" id="IPR001853">
    <property type="entry name" value="DSBA-like_thioredoxin_dom"/>
</dbReference>
<feature type="domain" description="DSBA-like thioredoxin" evidence="1">
    <location>
        <begin position="22"/>
        <end position="132"/>
    </location>
</feature>
<dbReference type="Gene3D" id="3.40.30.10">
    <property type="entry name" value="Glutaredoxin"/>
    <property type="match status" value="1"/>
</dbReference>
<reference evidence="2 3" key="1">
    <citation type="submission" date="2016-10" db="EMBL/GenBank/DDBJ databases">
        <authorList>
            <person name="de Groot N.N."/>
        </authorList>
    </citation>
    <scope>NUCLEOTIDE SEQUENCE [LARGE SCALE GENOMIC DNA]</scope>
    <source>
        <strain evidence="2 3">DSM 23995</strain>
    </source>
</reference>
<evidence type="ECO:0000313" key="2">
    <source>
        <dbReference type="EMBL" id="SFE88522.1"/>
    </source>
</evidence>
<dbReference type="PANTHER" id="PTHR13887">
    <property type="entry name" value="GLUTATHIONE S-TRANSFERASE KAPPA"/>
    <property type="match status" value="1"/>
</dbReference>
<evidence type="ECO:0000313" key="3">
    <source>
        <dbReference type="Proteomes" id="UP000199516"/>
    </source>
</evidence>
<dbReference type="PANTHER" id="PTHR13887:SF33">
    <property type="entry name" value="ISOMERASE"/>
    <property type="match status" value="1"/>
</dbReference>
<organism evidence="2 3">
    <name type="scientific">Alteribacillus iranensis</name>
    <dbReference type="NCBI Taxonomy" id="930128"/>
    <lineage>
        <taxon>Bacteria</taxon>
        <taxon>Bacillati</taxon>
        <taxon>Bacillota</taxon>
        <taxon>Bacilli</taxon>
        <taxon>Bacillales</taxon>
        <taxon>Bacillaceae</taxon>
        <taxon>Alteribacillus</taxon>
    </lineage>
</organism>
<dbReference type="InterPro" id="IPR036249">
    <property type="entry name" value="Thioredoxin-like_sf"/>
</dbReference>
<keyword evidence="3" id="KW-1185">Reference proteome</keyword>
<protein>
    <submittedName>
        <fullName evidence="2">DSBA-like thioredoxin domain-containing protein</fullName>
    </submittedName>
</protein>
<dbReference type="Proteomes" id="UP000199516">
    <property type="component" value="Unassembled WGS sequence"/>
</dbReference>
<dbReference type="SUPFAM" id="SSF52833">
    <property type="entry name" value="Thioredoxin-like"/>
    <property type="match status" value="1"/>
</dbReference>
<gene>
    <name evidence="2" type="ORF">SAMN05192532_105139</name>
</gene>
<sequence>MPADARPPAKPEGYGEGAKSFLEKLVDKTGLTIQPPSEKRSTKLAHIGGMYAKSQGKFDYYHLRIFQAIWEKDENIEDADVLAHIAEEAGLDRKEFMKALKNSEYENLLNEDFTSAAQNKIWTIPSYVGDKGEIQVHHYKDIPSLDELRQIISF</sequence>
<dbReference type="STRING" id="930128.SAMN05192532_105139"/>
<dbReference type="EMBL" id="FONT01000005">
    <property type="protein sequence ID" value="SFE88522.1"/>
    <property type="molecule type" value="Genomic_DNA"/>
</dbReference>